<proteinExistence type="predicted"/>
<keyword evidence="2" id="KW-0238">DNA-binding</keyword>
<protein>
    <submittedName>
        <fullName evidence="6">Putative transcriptional regulator</fullName>
    </submittedName>
</protein>
<organism evidence="6 7">
    <name type="scientific">Gordonia soli NBRC 108243</name>
    <dbReference type="NCBI Taxonomy" id="1223545"/>
    <lineage>
        <taxon>Bacteria</taxon>
        <taxon>Bacillati</taxon>
        <taxon>Actinomycetota</taxon>
        <taxon>Actinomycetes</taxon>
        <taxon>Mycobacteriales</taxon>
        <taxon>Gordoniaceae</taxon>
        <taxon>Gordonia</taxon>
    </lineage>
</organism>
<dbReference type="EMBL" id="BANX01000033">
    <property type="protein sequence ID" value="GAC70224.1"/>
    <property type="molecule type" value="Genomic_DNA"/>
</dbReference>
<evidence type="ECO:0000256" key="1">
    <source>
        <dbReference type="ARBA" id="ARBA00023015"/>
    </source>
</evidence>
<evidence type="ECO:0000256" key="3">
    <source>
        <dbReference type="ARBA" id="ARBA00023163"/>
    </source>
</evidence>
<dbReference type="InterPro" id="IPR036390">
    <property type="entry name" value="WH_DNA-bd_sf"/>
</dbReference>
<dbReference type="PANTHER" id="PTHR33204">
    <property type="entry name" value="TRANSCRIPTIONAL REGULATOR, MARR FAMILY"/>
    <property type="match status" value="1"/>
</dbReference>
<feature type="domain" description="HTH hxlR-type" evidence="5">
    <location>
        <begin position="12"/>
        <end position="110"/>
    </location>
</feature>
<keyword evidence="3" id="KW-0804">Transcription</keyword>
<dbReference type="Gene3D" id="1.10.10.10">
    <property type="entry name" value="Winged helix-like DNA-binding domain superfamily/Winged helix DNA-binding domain"/>
    <property type="match status" value="1"/>
</dbReference>
<dbReference type="Proteomes" id="UP000011666">
    <property type="component" value="Unassembled WGS sequence"/>
</dbReference>
<comment type="caution">
    <text evidence="6">The sequence shown here is derived from an EMBL/GenBank/DDBJ whole genome shotgun (WGS) entry which is preliminary data.</text>
</comment>
<dbReference type="InterPro" id="IPR036388">
    <property type="entry name" value="WH-like_DNA-bd_sf"/>
</dbReference>
<evidence type="ECO:0000256" key="4">
    <source>
        <dbReference type="SAM" id="MobiDB-lite"/>
    </source>
</evidence>
<keyword evidence="1" id="KW-0805">Transcription regulation</keyword>
<evidence type="ECO:0000259" key="5">
    <source>
        <dbReference type="PROSITE" id="PS51118"/>
    </source>
</evidence>
<reference evidence="6 7" key="1">
    <citation type="submission" date="2013-01" db="EMBL/GenBank/DDBJ databases">
        <title>Whole genome shotgun sequence of Gordonia soli NBRC 108243.</title>
        <authorList>
            <person name="Isaki-Nakamura S."/>
            <person name="Hosoyama A."/>
            <person name="Tsuchikane K."/>
            <person name="Ando Y."/>
            <person name="Baba S."/>
            <person name="Ohji S."/>
            <person name="Hamada M."/>
            <person name="Tamura T."/>
            <person name="Yamazoe A."/>
            <person name="Yamazaki S."/>
            <person name="Fujita N."/>
        </authorList>
    </citation>
    <scope>NUCLEOTIDE SEQUENCE [LARGE SCALE GENOMIC DNA]</scope>
    <source>
        <strain evidence="6 7">NBRC 108243</strain>
    </source>
</reference>
<dbReference type="Pfam" id="PF01638">
    <property type="entry name" value="HxlR"/>
    <property type="match status" value="1"/>
</dbReference>
<dbReference type="STRING" id="1223545.GS4_33_00380"/>
<dbReference type="eggNOG" id="COG1733">
    <property type="taxonomic scope" value="Bacteria"/>
</dbReference>
<gene>
    <name evidence="6" type="ORF">GS4_33_00380</name>
</gene>
<dbReference type="InterPro" id="IPR002577">
    <property type="entry name" value="HTH_HxlR"/>
</dbReference>
<feature type="compositionally biased region" description="Basic and acidic residues" evidence="4">
    <location>
        <begin position="116"/>
        <end position="133"/>
    </location>
</feature>
<dbReference type="AlphaFoldDB" id="M0QP84"/>
<dbReference type="PANTHER" id="PTHR33204:SF29">
    <property type="entry name" value="TRANSCRIPTIONAL REGULATOR"/>
    <property type="match status" value="1"/>
</dbReference>
<dbReference type="GO" id="GO:0003677">
    <property type="term" value="F:DNA binding"/>
    <property type="evidence" value="ECO:0007669"/>
    <property type="project" value="UniProtKB-KW"/>
</dbReference>
<sequence>MRLPVRRAMDVCPIEVAVSVLGGTWKLTLVKHLGEGSRRFNELGRLVPLANTKTLTRQLRELEEDGIVRRTVYQEVPPKVEYSLTELGRTLEPLVVEMDSWGALFSAQLSGDAARDADGARASADRSGSEARAEGSVAAASVGWNQ</sequence>
<dbReference type="PROSITE" id="PS51118">
    <property type="entry name" value="HTH_HXLR"/>
    <property type="match status" value="1"/>
</dbReference>
<dbReference type="SUPFAM" id="SSF46785">
    <property type="entry name" value="Winged helix' DNA-binding domain"/>
    <property type="match status" value="1"/>
</dbReference>
<accession>M0QP84</accession>
<name>M0QP84_9ACTN</name>
<feature type="region of interest" description="Disordered" evidence="4">
    <location>
        <begin position="116"/>
        <end position="146"/>
    </location>
</feature>
<keyword evidence="7" id="KW-1185">Reference proteome</keyword>
<evidence type="ECO:0000256" key="2">
    <source>
        <dbReference type="ARBA" id="ARBA00023125"/>
    </source>
</evidence>
<evidence type="ECO:0000313" key="6">
    <source>
        <dbReference type="EMBL" id="GAC70224.1"/>
    </source>
</evidence>
<evidence type="ECO:0000313" key="7">
    <source>
        <dbReference type="Proteomes" id="UP000011666"/>
    </source>
</evidence>